<reference evidence="2" key="1">
    <citation type="journal article" date="2020" name="Cell">
        <title>Large-Scale Comparative Analyses of Tick Genomes Elucidate Their Genetic Diversity and Vector Capacities.</title>
        <authorList>
            <consortium name="Tick Genome and Microbiome Consortium (TIGMIC)"/>
            <person name="Jia N."/>
            <person name="Wang J."/>
            <person name="Shi W."/>
            <person name="Du L."/>
            <person name="Sun Y."/>
            <person name="Zhan W."/>
            <person name="Jiang J.F."/>
            <person name="Wang Q."/>
            <person name="Zhang B."/>
            <person name="Ji P."/>
            <person name="Bell-Sakyi L."/>
            <person name="Cui X.M."/>
            <person name="Yuan T.T."/>
            <person name="Jiang B.G."/>
            <person name="Yang W.F."/>
            <person name="Lam T.T."/>
            <person name="Chang Q.C."/>
            <person name="Ding S.J."/>
            <person name="Wang X.J."/>
            <person name="Zhu J.G."/>
            <person name="Ruan X.D."/>
            <person name="Zhao L."/>
            <person name="Wei J.T."/>
            <person name="Ye R.Z."/>
            <person name="Que T.C."/>
            <person name="Du C.H."/>
            <person name="Zhou Y.H."/>
            <person name="Cheng J.X."/>
            <person name="Dai P.F."/>
            <person name="Guo W.B."/>
            <person name="Han X.H."/>
            <person name="Huang E.J."/>
            <person name="Li L.F."/>
            <person name="Wei W."/>
            <person name="Gao Y.C."/>
            <person name="Liu J.Z."/>
            <person name="Shao H.Z."/>
            <person name="Wang X."/>
            <person name="Wang C.C."/>
            <person name="Yang T.C."/>
            <person name="Huo Q.B."/>
            <person name="Li W."/>
            <person name="Chen H.Y."/>
            <person name="Chen S.E."/>
            <person name="Zhou L.G."/>
            <person name="Ni X.B."/>
            <person name="Tian J.H."/>
            <person name="Sheng Y."/>
            <person name="Liu T."/>
            <person name="Pan Y.S."/>
            <person name="Xia L.Y."/>
            <person name="Li J."/>
            <person name="Zhao F."/>
            <person name="Cao W.C."/>
        </authorList>
    </citation>
    <scope>NUCLEOTIDE SEQUENCE</scope>
    <source>
        <strain evidence="2">Rmic-2018</strain>
    </source>
</reference>
<reference evidence="2" key="2">
    <citation type="submission" date="2021-09" db="EMBL/GenBank/DDBJ databases">
        <authorList>
            <person name="Jia N."/>
            <person name="Wang J."/>
            <person name="Shi W."/>
            <person name="Du L."/>
            <person name="Sun Y."/>
            <person name="Zhan W."/>
            <person name="Jiang J."/>
            <person name="Wang Q."/>
            <person name="Zhang B."/>
            <person name="Ji P."/>
            <person name="Sakyi L.B."/>
            <person name="Cui X."/>
            <person name="Yuan T."/>
            <person name="Jiang B."/>
            <person name="Yang W."/>
            <person name="Lam T.T.-Y."/>
            <person name="Chang Q."/>
            <person name="Ding S."/>
            <person name="Wang X."/>
            <person name="Zhu J."/>
            <person name="Ruan X."/>
            <person name="Zhao L."/>
            <person name="Wei J."/>
            <person name="Que T."/>
            <person name="Du C."/>
            <person name="Cheng J."/>
            <person name="Dai P."/>
            <person name="Han X."/>
            <person name="Huang E."/>
            <person name="Gao Y."/>
            <person name="Liu J."/>
            <person name="Shao H."/>
            <person name="Ye R."/>
            <person name="Li L."/>
            <person name="Wei W."/>
            <person name="Wang X."/>
            <person name="Wang C."/>
            <person name="Huo Q."/>
            <person name="Li W."/>
            <person name="Guo W."/>
            <person name="Chen H."/>
            <person name="Chen S."/>
            <person name="Zhou L."/>
            <person name="Zhou L."/>
            <person name="Ni X."/>
            <person name="Tian J."/>
            <person name="Zhou Y."/>
            <person name="Sheng Y."/>
            <person name="Liu T."/>
            <person name="Pan Y."/>
            <person name="Xia L."/>
            <person name="Li J."/>
            <person name="Zhao F."/>
            <person name="Cao W."/>
        </authorList>
    </citation>
    <scope>NUCLEOTIDE SEQUENCE</scope>
    <source>
        <strain evidence="2">Rmic-2018</strain>
        <tissue evidence="2">Larvae</tissue>
    </source>
</reference>
<feature type="compositionally biased region" description="Basic and acidic residues" evidence="1">
    <location>
        <begin position="115"/>
        <end position="130"/>
    </location>
</feature>
<evidence type="ECO:0000256" key="1">
    <source>
        <dbReference type="SAM" id="MobiDB-lite"/>
    </source>
</evidence>
<keyword evidence="3" id="KW-1185">Reference proteome</keyword>
<dbReference type="Proteomes" id="UP000821866">
    <property type="component" value="Chromosome 11"/>
</dbReference>
<feature type="region of interest" description="Disordered" evidence="1">
    <location>
        <begin position="212"/>
        <end position="232"/>
    </location>
</feature>
<sequence length="307" mass="34117">MGRKKRRTYCGAKTSYNIGRPRANTTTPDSTGRRAMNRLCDSVNGAKWPPTLFVGEQTLSRYTCIVCHVAHDTAIVLPCSHALSQKCLTGAIHVRSSFSSASSSSPPFRVLSELGETKQLGERSSPERSHERRPRKLESLTSSHQCYSCKTQRCQRRQCCEVGGGIARPRRRFLARTGATGTRRTRALTGEDLAETENQPRPLCVVALPTSPDMKEDSVEDPKSAGTEPSAYRRQCSAHHNWGWVCASPTEDDQYPPGFQSDGVVFRGRACLLLLQQPVFMVQVRARPEPRLSVLSAPSPSERQWED</sequence>
<evidence type="ECO:0000313" key="3">
    <source>
        <dbReference type="Proteomes" id="UP000821866"/>
    </source>
</evidence>
<proteinExistence type="predicted"/>
<gene>
    <name evidence="2" type="ORF">HPB51_005394</name>
</gene>
<feature type="compositionally biased region" description="Basic and acidic residues" evidence="1">
    <location>
        <begin position="213"/>
        <end position="223"/>
    </location>
</feature>
<protein>
    <submittedName>
        <fullName evidence="2">Uncharacterized protein</fullName>
    </submittedName>
</protein>
<dbReference type="EMBL" id="JABSTU010000003">
    <property type="protein sequence ID" value="KAH8035432.1"/>
    <property type="molecule type" value="Genomic_DNA"/>
</dbReference>
<accession>A0A9J6EN45</accession>
<organism evidence="2 3">
    <name type="scientific">Rhipicephalus microplus</name>
    <name type="common">Cattle tick</name>
    <name type="synonym">Boophilus microplus</name>
    <dbReference type="NCBI Taxonomy" id="6941"/>
    <lineage>
        <taxon>Eukaryota</taxon>
        <taxon>Metazoa</taxon>
        <taxon>Ecdysozoa</taxon>
        <taxon>Arthropoda</taxon>
        <taxon>Chelicerata</taxon>
        <taxon>Arachnida</taxon>
        <taxon>Acari</taxon>
        <taxon>Parasitiformes</taxon>
        <taxon>Ixodida</taxon>
        <taxon>Ixodoidea</taxon>
        <taxon>Ixodidae</taxon>
        <taxon>Rhipicephalinae</taxon>
        <taxon>Rhipicephalus</taxon>
        <taxon>Boophilus</taxon>
    </lineage>
</organism>
<name>A0A9J6EN45_RHIMP</name>
<feature type="compositionally biased region" description="Low complexity" evidence="1">
    <location>
        <begin position="98"/>
        <end position="108"/>
    </location>
</feature>
<dbReference type="SUPFAM" id="SSF57850">
    <property type="entry name" value="RING/U-box"/>
    <property type="match status" value="1"/>
</dbReference>
<comment type="caution">
    <text evidence="2">The sequence shown here is derived from an EMBL/GenBank/DDBJ whole genome shotgun (WGS) entry which is preliminary data.</text>
</comment>
<dbReference type="AlphaFoldDB" id="A0A9J6EN45"/>
<evidence type="ECO:0000313" key="2">
    <source>
        <dbReference type="EMBL" id="KAH8035432.1"/>
    </source>
</evidence>
<feature type="region of interest" description="Disordered" evidence="1">
    <location>
        <begin position="98"/>
        <end position="137"/>
    </location>
</feature>